<keyword evidence="1" id="KW-0808">Transferase</keyword>
<evidence type="ECO:0000313" key="3">
    <source>
        <dbReference type="EMBL" id="NIH57728.1"/>
    </source>
</evidence>
<accession>A0ABX0SK78</accession>
<dbReference type="Gene3D" id="3.40.50.1370">
    <property type="entry name" value="Aspartate/ornithine carbamoyltransferase"/>
    <property type="match status" value="2"/>
</dbReference>
<dbReference type="Proteomes" id="UP000749311">
    <property type="component" value="Unassembled WGS sequence"/>
</dbReference>
<evidence type="ECO:0000313" key="4">
    <source>
        <dbReference type="Proteomes" id="UP000749311"/>
    </source>
</evidence>
<proteinExistence type="predicted"/>
<evidence type="ECO:0000256" key="1">
    <source>
        <dbReference type="ARBA" id="ARBA00022679"/>
    </source>
</evidence>
<dbReference type="PRINTS" id="PR00100">
    <property type="entry name" value="AOTCASE"/>
</dbReference>
<dbReference type="PANTHER" id="PTHR45753:SF3">
    <property type="entry name" value="ORNITHINE TRANSCARBAMYLASE, MITOCHONDRIAL"/>
    <property type="match status" value="1"/>
</dbReference>
<dbReference type="EMBL" id="JAAMOZ010000001">
    <property type="protein sequence ID" value="NIH57728.1"/>
    <property type="molecule type" value="Genomic_DNA"/>
</dbReference>
<sequence length="272" mass="29957">MRHLLSLRDWTRDDLHELFENASRYAIGAGKRFDGAVAMFFPASSLRTRFSFERGAAQMGLQPIVSPPETLDKQEELTDTVGYLAQWADLAVVRHPDIAVLERMAAANALPVVNAMTDVNHPCEVLSDLYALSRDSDVLSLRYVFVGADGNIARAWWEAGQAFGLDIRQSCPDALRVPGMPWEEDLRRAVVTADVVITDRPGSHAEELSAYQVTAALLDSGPAGIRFAPCPPFVRGREVSVDAIDHPAFVGHRFKRCLKPVQQAVMSSVLKS</sequence>
<dbReference type="PRINTS" id="PR00102">
    <property type="entry name" value="OTCASE"/>
</dbReference>
<keyword evidence="4" id="KW-1185">Reference proteome</keyword>
<dbReference type="Pfam" id="PF02729">
    <property type="entry name" value="OTCace_N"/>
    <property type="match status" value="1"/>
</dbReference>
<gene>
    <name evidence="3" type="ORF">FB473_002373</name>
</gene>
<dbReference type="RefSeq" id="WP_167167917.1">
    <property type="nucleotide sequence ID" value="NZ_BAAAOO010000007.1"/>
</dbReference>
<dbReference type="InterPro" id="IPR036901">
    <property type="entry name" value="Asp/Orn_carbamoylTrfase_sf"/>
</dbReference>
<dbReference type="InterPro" id="IPR002292">
    <property type="entry name" value="Orn/put_carbamltrans"/>
</dbReference>
<dbReference type="InterPro" id="IPR006130">
    <property type="entry name" value="Asp/Orn_carbamoylTrfase"/>
</dbReference>
<dbReference type="InterPro" id="IPR006132">
    <property type="entry name" value="Asp/Orn_carbamoyltranf_P-bd"/>
</dbReference>
<reference evidence="3 4" key="1">
    <citation type="submission" date="2020-02" db="EMBL/GenBank/DDBJ databases">
        <title>Sequencing the genomes of 1000 actinobacteria strains.</title>
        <authorList>
            <person name="Klenk H.-P."/>
        </authorList>
    </citation>
    <scope>NUCLEOTIDE SEQUENCE [LARGE SCALE GENOMIC DNA]</scope>
    <source>
        <strain evidence="3 4">DSM 19609</strain>
    </source>
</reference>
<feature type="domain" description="Aspartate/ornithine carbamoyltransferase carbamoyl-P binding" evidence="2">
    <location>
        <begin position="2"/>
        <end position="132"/>
    </location>
</feature>
<organism evidence="3 4">
    <name type="scientific">Brooklawnia cerclae</name>
    <dbReference type="NCBI Taxonomy" id="349934"/>
    <lineage>
        <taxon>Bacteria</taxon>
        <taxon>Bacillati</taxon>
        <taxon>Actinomycetota</taxon>
        <taxon>Actinomycetes</taxon>
        <taxon>Propionibacteriales</taxon>
        <taxon>Propionibacteriaceae</taxon>
        <taxon>Brooklawnia</taxon>
    </lineage>
</organism>
<name>A0ABX0SK78_9ACTN</name>
<comment type="caution">
    <text evidence="3">The sequence shown here is derived from an EMBL/GenBank/DDBJ whole genome shotgun (WGS) entry which is preliminary data.</text>
</comment>
<dbReference type="SUPFAM" id="SSF53671">
    <property type="entry name" value="Aspartate/ornithine carbamoyltransferase"/>
    <property type="match status" value="1"/>
</dbReference>
<evidence type="ECO:0000259" key="2">
    <source>
        <dbReference type="Pfam" id="PF02729"/>
    </source>
</evidence>
<protein>
    <submittedName>
        <fullName evidence="3">Ornithine carbamoyltransferase</fullName>
    </submittedName>
</protein>
<dbReference type="PANTHER" id="PTHR45753">
    <property type="entry name" value="ORNITHINE CARBAMOYLTRANSFERASE, MITOCHONDRIAL"/>
    <property type="match status" value="1"/>
</dbReference>